<keyword evidence="4" id="KW-1185">Reference proteome</keyword>
<feature type="domain" description="Transposase IS116/IS110/IS902 C-terminal" evidence="2">
    <location>
        <begin position="180"/>
        <end position="265"/>
    </location>
</feature>
<protein>
    <submittedName>
        <fullName evidence="3">Transposase IS116/IS110/IS902 family protein</fullName>
    </submittedName>
</protein>
<dbReference type="PANTHER" id="PTHR33055:SF13">
    <property type="entry name" value="TRANSPOSASE"/>
    <property type="match status" value="1"/>
</dbReference>
<dbReference type="Proteomes" id="UP000000789">
    <property type="component" value="Chromosome"/>
</dbReference>
<evidence type="ECO:0000313" key="4">
    <source>
        <dbReference type="Proteomes" id="UP000000789"/>
    </source>
</evidence>
<gene>
    <name evidence="3" type="ordered locus">Pmob_1055</name>
</gene>
<dbReference type="Pfam" id="PF02371">
    <property type="entry name" value="Transposase_20"/>
    <property type="match status" value="1"/>
</dbReference>
<dbReference type="GO" id="GO:0003677">
    <property type="term" value="F:DNA binding"/>
    <property type="evidence" value="ECO:0007669"/>
    <property type="project" value="InterPro"/>
</dbReference>
<dbReference type="OrthoDB" id="355778at2"/>
<dbReference type="Pfam" id="PF01548">
    <property type="entry name" value="DEDD_Tnp_IS110"/>
    <property type="match status" value="1"/>
</dbReference>
<dbReference type="KEGG" id="pmo:Pmob_1055"/>
<dbReference type="HOGENOM" id="CLU_036902_1_0_0"/>
<accession>A9BG20</accession>
<feature type="domain" description="Transposase IS110-like N-terminal" evidence="1">
    <location>
        <begin position="6"/>
        <end position="117"/>
    </location>
</feature>
<dbReference type="InterPro" id="IPR002525">
    <property type="entry name" value="Transp_IS110-like_N"/>
</dbReference>
<organism evidence="3 4">
    <name type="scientific">Petrotoga mobilis (strain DSM 10674 / SJ95)</name>
    <dbReference type="NCBI Taxonomy" id="403833"/>
    <lineage>
        <taxon>Bacteria</taxon>
        <taxon>Thermotogati</taxon>
        <taxon>Thermotogota</taxon>
        <taxon>Thermotogae</taxon>
        <taxon>Petrotogales</taxon>
        <taxon>Petrotogaceae</taxon>
        <taxon>Petrotoga</taxon>
    </lineage>
</organism>
<dbReference type="PANTHER" id="PTHR33055">
    <property type="entry name" value="TRANSPOSASE FOR INSERTION SEQUENCE ELEMENT IS1111A"/>
    <property type="match status" value="1"/>
</dbReference>
<dbReference type="EMBL" id="CP000879">
    <property type="protein sequence ID" value="ABX31776.1"/>
    <property type="molecule type" value="Genomic_DNA"/>
</dbReference>
<dbReference type="InterPro" id="IPR047650">
    <property type="entry name" value="Transpos_IS110"/>
</dbReference>
<dbReference type="AlphaFoldDB" id="A9BG20"/>
<dbReference type="GO" id="GO:0004803">
    <property type="term" value="F:transposase activity"/>
    <property type="evidence" value="ECO:0007669"/>
    <property type="project" value="InterPro"/>
</dbReference>
<reference evidence="3" key="1">
    <citation type="submission" date="2007-11" db="EMBL/GenBank/DDBJ databases">
        <title>Complete sequence of Petroga mobilis SJ95.</title>
        <authorList>
            <consortium name="US DOE Joint Genome Institute"/>
            <person name="Copeland A."/>
            <person name="Lucas S."/>
            <person name="Lapidus A."/>
            <person name="Barry K."/>
            <person name="Glavina del Rio T."/>
            <person name="Dalin E."/>
            <person name="Tice H."/>
            <person name="Pitluck S."/>
            <person name="Meincke L."/>
            <person name="Brettin T."/>
            <person name="Bruce D."/>
            <person name="Detter J.C."/>
            <person name="Han C."/>
            <person name="Kuske C.R."/>
            <person name="Schmutz J."/>
            <person name="Larimer F."/>
            <person name="Land M."/>
            <person name="Hauser L."/>
            <person name="Kyrpides N."/>
            <person name="Mikhailova N."/>
            <person name="Noll K."/>
            <person name="Richardson P."/>
        </authorList>
    </citation>
    <scope>NUCLEOTIDE SEQUENCE [LARGE SCALE GENOMIC DNA]</scope>
    <source>
        <strain evidence="3">SJ95</strain>
    </source>
</reference>
<sequence length="307" mass="35037">MTKKGIEEFKKNLDKETEVAVEATGNSRFFYNSIVSQVKKVRVINSSQFKVISESVKKTDRHDAEIIAEYLSKGLLPEVRVMSKENRELKSLIQTRNKLVKLRSTLKNKIHGILMEYGITTRREMFSSEKALEEVRNAAVSETSRFEIGVIVDQIKSLNEGIKKIEEKIKGNGEGLKGQKNLRSITRIGKLSSTIILSNIGDINDFDNSKKLCAYAELVPRVYDSNESIRHGRITKRGDKILRTTLVQVALIAIRYSPYIRGFYERLKHKKGSGKAIIATARKMLSIIYETLKNDWVFEDFNNFILA</sequence>
<evidence type="ECO:0000259" key="2">
    <source>
        <dbReference type="Pfam" id="PF02371"/>
    </source>
</evidence>
<dbReference type="eggNOG" id="COG3547">
    <property type="taxonomic scope" value="Bacteria"/>
</dbReference>
<evidence type="ECO:0000313" key="3">
    <source>
        <dbReference type="EMBL" id="ABX31776.1"/>
    </source>
</evidence>
<dbReference type="NCBIfam" id="NF033542">
    <property type="entry name" value="transpos_IS110"/>
    <property type="match status" value="1"/>
</dbReference>
<dbReference type="InterPro" id="IPR003346">
    <property type="entry name" value="Transposase_20"/>
</dbReference>
<evidence type="ECO:0000259" key="1">
    <source>
        <dbReference type="Pfam" id="PF01548"/>
    </source>
</evidence>
<name>A9BG20_PETMO</name>
<dbReference type="GO" id="GO:0006313">
    <property type="term" value="P:DNA transposition"/>
    <property type="evidence" value="ECO:0007669"/>
    <property type="project" value="InterPro"/>
</dbReference>
<proteinExistence type="predicted"/>